<keyword evidence="2" id="KW-1185">Reference proteome</keyword>
<comment type="caution">
    <text evidence="1">The sequence shown here is derived from an EMBL/GenBank/DDBJ whole genome shotgun (WGS) entry which is preliminary data.</text>
</comment>
<gene>
    <name evidence="1" type="ORF">TNCV_980631</name>
</gene>
<name>A0A8X6S1H1_TRICX</name>
<evidence type="ECO:0000313" key="2">
    <source>
        <dbReference type="Proteomes" id="UP000887159"/>
    </source>
</evidence>
<dbReference type="EMBL" id="BMAU01021234">
    <property type="protein sequence ID" value="GFY03058.1"/>
    <property type="molecule type" value="Genomic_DNA"/>
</dbReference>
<reference evidence="1" key="1">
    <citation type="submission" date="2020-08" db="EMBL/GenBank/DDBJ databases">
        <title>Multicomponent nature underlies the extraordinary mechanical properties of spider dragline silk.</title>
        <authorList>
            <person name="Kono N."/>
            <person name="Nakamura H."/>
            <person name="Mori M."/>
            <person name="Yoshida Y."/>
            <person name="Ohtoshi R."/>
            <person name="Malay A.D."/>
            <person name="Moran D.A.P."/>
            <person name="Tomita M."/>
            <person name="Numata K."/>
            <person name="Arakawa K."/>
        </authorList>
    </citation>
    <scope>NUCLEOTIDE SEQUENCE</scope>
</reference>
<accession>A0A8X6S1H1</accession>
<dbReference type="Proteomes" id="UP000887159">
    <property type="component" value="Unassembled WGS sequence"/>
</dbReference>
<dbReference type="AlphaFoldDB" id="A0A8X6S1H1"/>
<protein>
    <submittedName>
        <fullName evidence="1">Uncharacterized protein</fullName>
    </submittedName>
</protein>
<sequence length="157" mass="17695">MFLLCGGLLDDWSVKGVLRLVFMQLTSLGSTGPNTSSQHNQSDHTASIMPMILLLSRCDSCSYCLRNCVMACQPQLFLCKRFSTLKQALVSCFILHENDVKYPLRAIRERNTYSTTVSYKIAQGNSTASCKRLISWFLLDKVTELGHKIVPVRPPKF</sequence>
<organism evidence="1 2">
    <name type="scientific">Trichonephila clavipes</name>
    <name type="common">Golden silk orbweaver</name>
    <name type="synonym">Nephila clavipes</name>
    <dbReference type="NCBI Taxonomy" id="2585209"/>
    <lineage>
        <taxon>Eukaryota</taxon>
        <taxon>Metazoa</taxon>
        <taxon>Ecdysozoa</taxon>
        <taxon>Arthropoda</taxon>
        <taxon>Chelicerata</taxon>
        <taxon>Arachnida</taxon>
        <taxon>Araneae</taxon>
        <taxon>Araneomorphae</taxon>
        <taxon>Entelegynae</taxon>
        <taxon>Araneoidea</taxon>
        <taxon>Nephilidae</taxon>
        <taxon>Trichonephila</taxon>
    </lineage>
</organism>
<proteinExistence type="predicted"/>
<evidence type="ECO:0000313" key="1">
    <source>
        <dbReference type="EMBL" id="GFY03058.1"/>
    </source>
</evidence>